<organism evidence="1 2">
    <name type="scientific">Trypanosoma rangeli</name>
    <dbReference type="NCBI Taxonomy" id="5698"/>
    <lineage>
        <taxon>Eukaryota</taxon>
        <taxon>Discoba</taxon>
        <taxon>Euglenozoa</taxon>
        <taxon>Kinetoplastea</taxon>
        <taxon>Metakinetoplastina</taxon>
        <taxon>Trypanosomatida</taxon>
        <taxon>Trypanosomatidae</taxon>
        <taxon>Trypanosoma</taxon>
        <taxon>Herpetosoma</taxon>
    </lineage>
</organism>
<reference evidence="1 2" key="1">
    <citation type="journal article" date="2018" name="BMC Genomics">
        <title>Genomic comparison of Trypanosoma conorhini and Trypanosoma rangeli to Trypanosoma cruzi strains of high and low virulence.</title>
        <authorList>
            <person name="Bradwell K.R."/>
            <person name="Koparde V.N."/>
            <person name="Matveyev A.V."/>
            <person name="Serrano M.G."/>
            <person name="Alves J.M."/>
            <person name="Parikh H."/>
            <person name="Huang B."/>
            <person name="Lee V."/>
            <person name="Espinosa-Alvarez O."/>
            <person name="Ortiz P.A."/>
            <person name="Costa-Martins A.G."/>
            <person name="Teixeira M.M."/>
            <person name="Buck G.A."/>
        </authorList>
    </citation>
    <scope>NUCLEOTIDE SEQUENCE [LARGE SCALE GENOMIC DNA]</scope>
    <source>
        <strain evidence="1 2">AM80</strain>
    </source>
</reference>
<keyword evidence="2" id="KW-1185">Reference proteome</keyword>
<dbReference type="Proteomes" id="UP000283634">
    <property type="component" value="Unassembled WGS sequence"/>
</dbReference>
<accession>A0A3R7JTG9</accession>
<sequence>MRCRDGALRGRAAYKRNAEDCVGLTGWCGGRRVGLPLLLLQRGICCRTLFLLVASGANVPASDNLRVPPPRRPKEAETSAAAFAGCAPCGPVVWQTVPSRNSRAPHHVLGAACICVAGENAASLLLAGERTGAGCSAPSHLGKIAVQIVTATRQSISL</sequence>
<dbReference type="GeneID" id="40334286"/>
<proteinExistence type="predicted"/>
<protein>
    <submittedName>
        <fullName evidence="1">Uncharacterized protein</fullName>
    </submittedName>
</protein>
<evidence type="ECO:0000313" key="1">
    <source>
        <dbReference type="EMBL" id="RNE95187.1"/>
    </source>
</evidence>
<name>A0A3R7JTG9_TRYRA</name>
<dbReference type="RefSeq" id="XP_029233165.1">
    <property type="nucleotide sequence ID" value="XM_029386980.1"/>
</dbReference>
<gene>
    <name evidence="1" type="ORF">TraAM80_10353</name>
</gene>
<comment type="caution">
    <text evidence="1">The sequence shown here is derived from an EMBL/GenBank/DDBJ whole genome shotgun (WGS) entry which is preliminary data.</text>
</comment>
<dbReference type="EMBL" id="MKGL01000924">
    <property type="protein sequence ID" value="RNE95187.1"/>
    <property type="molecule type" value="Genomic_DNA"/>
</dbReference>
<evidence type="ECO:0000313" key="2">
    <source>
        <dbReference type="Proteomes" id="UP000283634"/>
    </source>
</evidence>
<dbReference type="AlphaFoldDB" id="A0A3R7JTG9"/>